<dbReference type="EMBL" id="ACJX03000001">
    <property type="protein sequence ID" value="KRT35549.1"/>
    <property type="molecule type" value="Genomic_DNA"/>
</dbReference>
<evidence type="ECO:0000313" key="2">
    <source>
        <dbReference type="Proteomes" id="UP000005273"/>
    </source>
</evidence>
<evidence type="ECO:0000313" key="1">
    <source>
        <dbReference type="EMBL" id="KRT35549.1"/>
    </source>
</evidence>
<name>A0A0T5XB16_9BACT</name>
<dbReference type="RefSeq" id="WP_009201746.1">
    <property type="nucleotide sequence ID" value="NZ_ACJX03000001.1"/>
</dbReference>
<reference evidence="2" key="1">
    <citation type="submission" date="2012-09" db="EMBL/GenBank/DDBJ databases">
        <authorList>
            <person name="Weinstock G."/>
            <person name="Sodergren E."/>
            <person name="Clifton S."/>
            <person name="Fulton L."/>
            <person name="Fulton B."/>
            <person name="Courtney L."/>
            <person name="Fronick C."/>
            <person name="Harrison M."/>
            <person name="Strong C."/>
            <person name="Farmer C."/>
            <person name="Delehaunty K."/>
            <person name="Markovic C."/>
            <person name="Hall O."/>
            <person name="Minx P."/>
            <person name="Tomlinson C."/>
            <person name="Mitreva M."/>
            <person name="Nelson J."/>
            <person name="Hou S."/>
            <person name="Wollam A."/>
            <person name="Pepin K.H."/>
            <person name="Johnson M."/>
            <person name="Bhonagiri V."/>
            <person name="Nash W.E."/>
            <person name="Suruliraj S."/>
            <person name="Warren W."/>
            <person name="Chinwalla A."/>
            <person name="Mardis E.R."/>
            <person name="Wilson R.K."/>
        </authorList>
    </citation>
    <scope>NUCLEOTIDE SEQUENCE [LARGE SCALE GENOMIC DNA]</scope>
    <source>
        <strain evidence="2">OS1</strain>
    </source>
</reference>
<dbReference type="OrthoDB" id="1949569at2"/>
<dbReference type="AlphaFoldDB" id="A0A0T5XB16"/>
<keyword evidence="2" id="KW-1185">Reference proteome</keyword>
<organism evidence="1 2">
    <name type="scientific">Acetomicrobium hydrogeniformans ATCC BAA-1850</name>
    <dbReference type="NCBI Taxonomy" id="592015"/>
    <lineage>
        <taxon>Bacteria</taxon>
        <taxon>Thermotogati</taxon>
        <taxon>Synergistota</taxon>
        <taxon>Synergistia</taxon>
        <taxon>Synergistales</taxon>
        <taxon>Acetomicrobiaceae</taxon>
        <taxon>Acetomicrobium</taxon>
    </lineage>
</organism>
<gene>
    <name evidence="1" type="ORF">HMPREF1705_02783</name>
</gene>
<sequence length="261" mass="29657">MKREKLLEIFATKPDIITEFPEWMLSLEKVMNIHSRGSAVIGEIAGRDSIVAILKAHELHQFSFLLPSIVYTGTEYGNPEVLIKRLDFVKKELAKRDAHTFEPVIHGSPKLWMQLCASSFEISIERWGFYTPCIACHLYLHIMRALLAIKLKISRIVTGERSSHEGVIKLNQLPYVLESFKDFFASYGIELMQPLKNIASNEEIAKIAGPEEGKNLEQLGCVMSGNYKDLSKIRELPIEEYLHAELLPKAKEMIDKILTSG</sequence>
<dbReference type="Proteomes" id="UP000005273">
    <property type="component" value="Unassembled WGS sequence"/>
</dbReference>
<comment type="caution">
    <text evidence="1">The sequence shown here is derived from an EMBL/GenBank/DDBJ whole genome shotgun (WGS) entry which is preliminary data.</text>
</comment>
<protein>
    <submittedName>
        <fullName evidence="1">Uncharacterized protein</fullName>
    </submittedName>
</protein>
<proteinExistence type="predicted"/>
<accession>A0A0T5XB16</accession>
<dbReference type="eggNOG" id="ENOG5032RZQ">
    <property type="taxonomic scope" value="Bacteria"/>
</dbReference>